<protein>
    <recommendedName>
        <fullName evidence="10">Peptidyl-prolyl cis-trans isomerase</fullName>
        <ecNumber evidence="10">5.2.1.8</ecNumber>
    </recommendedName>
</protein>
<dbReference type="InterPro" id="IPR001179">
    <property type="entry name" value="PPIase_FKBP_dom"/>
</dbReference>
<dbReference type="Pfam" id="PF00254">
    <property type="entry name" value="FKBP_C"/>
    <property type="match status" value="1"/>
</dbReference>
<keyword evidence="6" id="KW-0143">Chaperone</keyword>
<comment type="subcellular location">
    <subcellularLocation>
        <location evidence="2">Cytoplasm</location>
    </subcellularLocation>
</comment>
<evidence type="ECO:0000256" key="2">
    <source>
        <dbReference type="ARBA" id="ARBA00004496"/>
    </source>
</evidence>
<evidence type="ECO:0000313" key="12">
    <source>
        <dbReference type="EMBL" id="KPL74816.1"/>
    </source>
</evidence>
<evidence type="ECO:0000256" key="1">
    <source>
        <dbReference type="ARBA" id="ARBA00000971"/>
    </source>
</evidence>
<evidence type="ECO:0000256" key="9">
    <source>
        <dbReference type="PROSITE-ProRule" id="PRU00277"/>
    </source>
</evidence>
<dbReference type="GO" id="GO:0042026">
    <property type="term" value="P:protein refolding"/>
    <property type="evidence" value="ECO:0007669"/>
    <property type="project" value="UniProtKB-ARBA"/>
</dbReference>
<evidence type="ECO:0000256" key="7">
    <source>
        <dbReference type="ARBA" id="ARBA00023235"/>
    </source>
</evidence>
<comment type="similarity">
    <text evidence="3 10">Belongs to the FKBP-type PPIase family.</text>
</comment>
<proteinExistence type="inferred from homology"/>
<comment type="catalytic activity">
    <reaction evidence="1 9 10">
        <text>[protein]-peptidylproline (omega=180) = [protein]-peptidylproline (omega=0)</text>
        <dbReference type="Rhea" id="RHEA:16237"/>
        <dbReference type="Rhea" id="RHEA-COMP:10747"/>
        <dbReference type="Rhea" id="RHEA-COMP:10748"/>
        <dbReference type="ChEBI" id="CHEBI:83833"/>
        <dbReference type="ChEBI" id="CHEBI:83834"/>
        <dbReference type="EC" id="5.2.1.8"/>
    </reaction>
</comment>
<dbReference type="GO" id="GO:0003755">
    <property type="term" value="F:peptidyl-prolyl cis-trans isomerase activity"/>
    <property type="evidence" value="ECO:0007669"/>
    <property type="project" value="UniProtKB-UniRule"/>
</dbReference>
<reference evidence="12 13" key="1">
    <citation type="submission" date="2015-07" db="EMBL/GenBank/DDBJ databases">
        <title>Genome sequence of Ornatilinea apprima DSM 23815.</title>
        <authorList>
            <person name="Hemp J."/>
            <person name="Ward L.M."/>
            <person name="Pace L.A."/>
            <person name="Fischer W.W."/>
        </authorList>
    </citation>
    <scope>NUCLEOTIDE SEQUENCE [LARGE SCALE GENOMIC DNA]</scope>
    <source>
        <strain evidence="12 13">P3M-1</strain>
    </source>
</reference>
<dbReference type="GO" id="GO:0005737">
    <property type="term" value="C:cytoplasm"/>
    <property type="evidence" value="ECO:0007669"/>
    <property type="project" value="UniProtKB-SubCell"/>
</dbReference>
<dbReference type="EC" id="5.2.1.8" evidence="10"/>
<dbReference type="STRING" id="1134406.ADN00_13295"/>
<name>A0A0P6XIL4_9CHLR</name>
<dbReference type="RefSeq" id="WP_075063509.1">
    <property type="nucleotide sequence ID" value="NZ_LGCL01000031.1"/>
</dbReference>
<gene>
    <name evidence="12" type="ORF">ADN00_13295</name>
</gene>
<evidence type="ECO:0000256" key="4">
    <source>
        <dbReference type="ARBA" id="ARBA00022490"/>
    </source>
</evidence>
<keyword evidence="7 9" id="KW-0413">Isomerase</keyword>
<keyword evidence="13" id="KW-1185">Reference proteome</keyword>
<comment type="function">
    <text evidence="8">Also involved in hydrogenase metallocenter assembly, probably by participating in the nickel insertion step. This function in hydrogenase biosynthesis requires chaperone activity and the presence of the metal-binding domain, but not PPIase activity.</text>
</comment>
<evidence type="ECO:0000259" key="11">
    <source>
        <dbReference type="PROSITE" id="PS50059"/>
    </source>
</evidence>
<dbReference type="EMBL" id="LGCL01000031">
    <property type="protein sequence ID" value="KPL74816.1"/>
    <property type="molecule type" value="Genomic_DNA"/>
</dbReference>
<keyword evidence="5 9" id="KW-0697">Rotamase</keyword>
<dbReference type="Gene3D" id="3.10.50.40">
    <property type="match status" value="1"/>
</dbReference>
<feature type="domain" description="PPIase FKBP-type" evidence="11">
    <location>
        <begin position="11"/>
        <end position="100"/>
    </location>
</feature>
<keyword evidence="4" id="KW-0963">Cytoplasm</keyword>
<comment type="caution">
    <text evidence="12">The sequence shown here is derived from an EMBL/GenBank/DDBJ whole genome shotgun (WGS) entry which is preliminary data.</text>
</comment>
<accession>A0A0P6XIL4</accession>
<dbReference type="AlphaFoldDB" id="A0A0P6XIL4"/>
<evidence type="ECO:0000313" key="13">
    <source>
        <dbReference type="Proteomes" id="UP000050417"/>
    </source>
</evidence>
<dbReference type="InterPro" id="IPR046357">
    <property type="entry name" value="PPIase_dom_sf"/>
</dbReference>
<dbReference type="OrthoDB" id="280278at2"/>
<evidence type="ECO:0000256" key="5">
    <source>
        <dbReference type="ARBA" id="ARBA00023110"/>
    </source>
</evidence>
<evidence type="ECO:0000256" key="8">
    <source>
        <dbReference type="ARBA" id="ARBA00037071"/>
    </source>
</evidence>
<sequence length="170" mass="18034">MNESAVVVANDMVVTLDYTLTVDGEIVDTGSLDYLQGHQNIVPGLENRLLGMAEGEVKEVLVPAAEGYGEIDPEAFATVEKDKFPADFPFELGRELRVANTYGQVMLARICEIAEDSVRLDLNHPLAGKDLLFYAKIAGLRVATDEEMANGRLGGGCSSCSGGSCSSGCG</sequence>
<dbReference type="SUPFAM" id="SSF54534">
    <property type="entry name" value="FKBP-like"/>
    <property type="match status" value="1"/>
</dbReference>
<organism evidence="12 13">
    <name type="scientific">Ornatilinea apprima</name>
    <dbReference type="NCBI Taxonomy" id="1134406"/>
    <lineage>
        <taxon>Bacteria</taxon>
        <taxon>Bacillati</taxon>
        <taxon>Chloroflexota</taxon>
        <taxon>Anaerolineae</taxon>
        <taxon>Anaerolineales</taxon>
        <taxon>Anaerolineaceae</taxon>
        <taxon>Ornatilinea</taxon>
    </lineage>
</organism>
<evidence type="ECO:0000256" key="6">
    <source>
        <dbReference type="ARBA" id="ARBA00023186"/>
    </source>
</evidence>
<dbReference type="PANTHER" id="PTHR47861:SF3">
    <property type="entry name" value="FKBP-TYPE PEPTIDYL-PROLYL CIS-TRANS ISOMERASE SLYD"/>
    <property type="match status" value="1"/>
</dbReference>
<evidence type="ECO:0000256" key="3">
    <source>
        <dbReference type="ARBA" id="ARBA00006577"/>
    </source>
</evidence>
<dbReference type="PANTHER" id="PTHR47861">
    <property type="entry name" value="FKBP-TYPE PEPTIDYL-PROLYL CIS-TRANS ISOMERASE SLYD"/>
    <property type="match status" value="1"/>
</dbReference>
<dbReference type="Proteomes" id="UP000050417">
    <property type="component" value="Unassembled WGS sequence"/>
</dbReference>
<dbReference type="PROSITE" id="PS50059">
    <property type="entry name" value="FKBP_PPIASE"/>
    <property type="match status" value="1"/>
</dbReference>
<evidence type="ECO:0000256" key="10">
    <source>
        <dbReference type="RuleBase" id="RU003915"/>
    </source>
</evidence>
<dbReference type="PATRIC" id="fig|1134406.4.peg.1141"/>